<dbReference type="EMBL" id="UINC01008502">
    <property type="protein sequence ID" value="SVA38241.1"/>
    <property type="molecule type" value="Genomic_DNA"/>
</dbReference>
<dbReference type="AlphaFoldDB" id="A0A381VDY2"/>
<protein>
    <recommendedName>
        <fullName evidence="1">Bacterial repeat domain-containing protein</fullName>
    </recommendedName>
</protein>
<evidence type="ECO:0000313" key="2">
    <source>
        <dbReference type="EMBL" id="SVA38241.1"/>
    </source>
</evidence>
<sequence length="65" mass="6737">DIVGDVGDGFYKQGTTVTLIAKPAANFVFKEWSGALIINTGSATNEVTVSSNSSVTASFVPRDAN</sequence>
<dbReference type="InterPro" id="IPR044060">
    <property type="entry name" value="Bacterial_rp_domain"/>
</dbReference>
<dbReference type="Pfam" id="PF18998">
    <property type="entry name" value="Flg_new_2"/>
    <property type="match status" value="1"/>
</dbReference>
<gene>
    <name evidence="2" type="ORF">METZ01_LOCUS91095</name>
</gene>
<evidence type="ECO:0000259" key="1">
    <source>
        <dbReference type="Pfam" id="PF18998"/>
    </source>
</evidence>
<reference evidence="2" key="1">
    <citation type="submission" date="2018-05" db="EMBL/GenBank/DDBJ databases">
        <authorList>
            <person name="Lanie J.A."/>
            <person name="Ng W.-L."/>
            <person name="Kazmierczak K.M."/>
            <person name="Andrzejewski T.M."/>
            <person name="Davidsen T.M."/>
            <person name="Wayne K.J."/>
            <person name="Tettelin H."/>
            <person name="Glass J.I."/>
            <person name="Rusch D."/>
            <person name="Podicherti R."/>
            <person name="Tsui H.-C.T."/>
            <person name="Winkler M.E."/>
        </authorList>
    </citation>
    <scope>NUCLEOTIDE SEQUENCE</scope>
</reference>
<proteinExistence type="predicted"/>
<feature type="non-terminal residue" evidence="2">
    <location>
        <position position="1"/>
    </location>
</feature>
<name>A0A381VDY2_9ZZZZ</name>
<organism evidence="2">
    <name type="scientific">marine metagenome</name>
    <dbReference type="NCBI Taxonomy" id="408172"/>
    <lineage>
        <taxon>unclassified sequences</taxon>
        <taxon>metagenomes</taxon>
        <taxon>ecological metagenomes</taxon>
    </lineage>
</organism>
<feature type="domain" description="Bacterial repeat" evidence="1">
    <location>
        <begin position="7"/>
        <end position="61"/>
    </location>
</feature>
<accession>A0A381VDY2</accession>